<dbReference type="GO" id="GO:0009941">
    <property type="term" value="C:chloroplast envelope"/>
    <property type="evidence" value="ECO:0007669"/>
    <property type="project" value="TreeGrafter"/>
</dbReference>
<evidence type="ECO:0000256" key="2">
    <source>
        <dbReference type="SAM" id="MobiDB-lite"/>
    </source>
</evidence>
<dbReference type="EMBL" id="JAUHHV010000010">
    <property type="protein sequence ID" value="KAK1410696.1"/>
    <property type="molecule type" value="Genomic_DNA"/>
</dbReference>
<keyword evidence="3" id="KW-0812">Transmembrane</keyword>
<evidence type="ECO:0000313" key="4">
    <source>
        <dbReference type="EMBL" id="KAK1410696.1"/>
    </source>
</evidence>
<evidence type="ECO:0000313" key="5">
    <source>
        <dbReference type="Proteomes" id="UP001229421"/>
    </source>
</evidence>
<evidence type="ECO:0000256" key="1">
    <source>
        <dbReference type="SAM" id="Coils"/>
    </source>
</evidence>
<feature type="transmembrane region" description="Helical" evidence="3">
    <location>
        <begin position="201"/>
        <end position="218"/>
    </location>
</feature>
<comment type="caution">
    <text evidence="4">The sequence shown here is derived from an EMBL/GenBank/DDBJ whole genome shotgun (WGS) entry which is preliminary data.</text>
</comment>
<keyword evidence="3" id="KW-1133">Transmembrane helix</keyword>
<dbReference type="PANTHER" id="PTHR36408">
    <property type="entry name" value="TRANSMEMBRANE PROTEIN"/>
    <property type="match status" value="1"/>
</dbReference>
<name>A0AAD8JXU0_TARER</name>
<organism evidence="4 5">
    <name type="scientific">Tagetes erecta</name>
    <name type="common">African marigold</name>
    <dbReference type="NCBI Taxonomy" id="13708"/>
    <lineage>
        <taxon>Eukaryota</taxon>
        <taxon>Viridiplantae</taxon>
        <taxon>Streptophyta</taxon>
        <taxon>Embryophyta</taxon>
        <taxon>Tracheophyta</taxon>
        <taxon>Spermatophyta</taxon>
        <taxon>Magnoliopsida</taxon>
        <taxon>eudicotyledons</taxon>
        <taxon>Gunneridae</taxon>
        <taxon>Pentapetalae</taxon>
        <taxon>asterids</taxon>
        <taxon>campanulids</taxon>
        <taxon>Asterales</taxon>
        <taxon>Asteraceae</taxon>
        <taxon>Asteroideae</taxon>
        <taxon>Heliantheae alliance</taxon>
        <taxon>Tageteae</taxon>
        <taxon>Tagetes</taxon>
    </lineage>
</organism>
<accession>A0AAD8JXU0</accession>
<keyword evidence="5" id="KW-1185">Reference proteome</keyword>
<dbReference type="AlphaFoldDB" id="A0AAD8JXU0"/>
<reference evidence="4" key="1">
    <citation type="journal article" date="2023" name="bioRxiv">
        <title>Improved chromosome-level genome assembly for marigold (Tagetes erecta).</title>
        <authorList>
            <person name="Jiang F."/>
            <person name="Yuan L."/>
            <person name="Wang S."/>
            <person name="Wang H."/>
            <person name="Xu D."/>
            <person name="Wang A."/>
            <person name="Fan W."/>
        </authorList>
    </citation>
    <scope>NUCLEOTIDE SEQUENCE</scope>
    <source>
        <strain evidence="4">WSJ</strain>
        <tissue evidence="4">Leaf</tissue>
    </source>
</reference>
<evidence type="ECO:0000256" key="3">
    <source>
        <dbReference type="SAM" id="Phobius"/>
    </source>
</evidence>
<gene>
    <name evidence="4" type="ORF">QVD17_37235</name>
</gene>
<protein>
    <recommendedName>
        <fullName evidence="6">Transmembrane protein</fullName>
    </recommendedName>
</protein>
<feature type="region of interest" description="Disordered" evidence="2">
    <location>
        <begin position="342"/>
        <end position="371"/>
    </location>
</feature>
<evidence type="ECO:0008006" key="6">
    <source>
        <dbReference type="Google" id="ProtNLM"/>
    </source>
</evidence>
<keyword evidence="1" id="KW-0175">Coiled coil</keyword>
<sequence>MVKTATKKQKPINKPHNTINKNNKVIKTTRSIQGIYPTSNCNDRIFRGAKPPTVAIIATYNHLLHQFTSSSIPKFISTMSITFQTLNPPNSLTHISFKLTPTSFISPNLNITIHPHHKTLTTRLLIRFKSHLRTIKAFESEQLYDQQYIVSADSFRLDDYLSVAEFFCLASSAVLSVGVVINSTLSSAQKPVLEWCGSKGLVWQSLLLVVGVVIGVVVRRRQWMRICLGFSKPGSSGVSLVERIEKVEEDLRTSASIIKVLSRQLEKLGIRFRVTRKSMKEPIAQTAELAKKNSEATRALAMQEDNLEKELAEIQKVLLAMQDQQQKQLELILAIAKSGKLLDNKPVPSQDPPKSQTSKLAAGVVNSDGTR</sequence>
<feature type="transmembrane region" description="Helical" evidence="3">
    <location>
        <begin position="160"/>
        <end position="181"/>
    </location>
</feature>
<keyword evidence="3" id="KW-0472">Membrane</keyword>
<dbReference type="PANTHER" id="PTHR36408:SF1">
    <property type="entry name" value="TRANSMEMBRANE PROTEIN"/>
    <property type="match status" value="1"/>
</dbReference>
<dbReference type="Proteomes" id="UP001229421">
    <property type="component" value="Unassembled WGS sequence"/>
</dbReference>
<proteinExistence type="predicted"/>
<feature type="coiled-coil region" evidence="1">
    <location>
        <begin position="293"/>
        <end position="327"/>
    </location>
</feature>